<feature type="compositionally biased region" description="Low complexity" evidence="1">
    <location>
        <begin position="49"/>
        <end position="64"/>
    </location>
</feature>
<accession>A0A9W7BVP5</accession>
<feature type="transmembrane region" description="Helical" evidence="2">
    <location>
        <begin position="449"/>
        <end position="468"/>
    </location>
</feature>
<feature type="transmembrane region" description="Helical" evidence="2">
    <location>
        <begin position="160"/>
        <end position="181"/>
    </location>
</feature>
<dbReference type="PANTHER" id="PTHR13146">
    <property type="match status" value="1"/>
</dbReference>
<feature type="region of interest" description="Disordered" evidence="1">
    <location>
        <begin position="36"/>
        <end position="107"/>
    </location>
</feature>
<evidence type="ECO:0000256" key="2">
    <source>
        <dbReference type="SAM" id="Phobius"/>
    </source>
</evidence>
<dbReference type="AlphaFoldDB" id="A0A9W7BVP5"/>
<keyword evidence="2" id="KW-0472">Membrane</keyword>
<feature type="transmembrane region" description="Helical" evidence="2">
    <location>
        <begin position="480"/>
        <end position="499"/>
    </location>
</feature>
<dbReference type="PANTHER" id="PTHR13146:SF1">
    <property type="entry name" value="SUGAR PHOSPHATE TRANSPORTER DOMAIN-CONTAINING PROTEIN"/>
    <property type="match status" value="1"/>
</dbReference>
<dbReference type="OrthoDB" id="29773at2759"/>
<comment type="caution">
    <text evidence="3">The sequence shown here is derived from an EMBL/GenBank/DDBJ whole genome shotgun (WGS) entry which is preliminary data.</text>
</comment>
<evidence type="ECO:0008006" key="5">
    <source>
        <dbReference type="Google" id="ProtNLM"/>
    </source>
</evidence>
<dbReference type="Proteomes" id="UP001165085">
    <property type="component" value="Unassembled WGS sequence"/>
</dbReference>
<feature type="region of interest" description="Disordered" evidence="1">
    <location>
        <begin position="306"/>
        <end position="326"/>
    </location>
</feature>
<dbReference type="GO" id="GO:0016020">
    <property type="term" value="C:membrane"/>
    <property type="evidence" value="ECO:0007669"/>
    <property type="project" value="TreeGrafter"/>
</dbReference>
<dbReference type="SUPFAM" id="SSF103481">
    <property type="entry name" value="Multidrug resistance efflux transporter EmrE"/>
    <property type="match status" value="1"/>
</dbReference>
<feature type="transmembrane region" description="Helical" evidence="2">
    <location>
        <begin position="420"/>
        <end position="442"/>
    </location>
</feature>
<dbReference type="InterPro" id="IPR037185">
    <property type="entry name" value="EmrE-like"/>
</dbReference>
<sequence length="535" mass="58076">MSYQGLSEESTLILPFTTYLGMAGVIILPEHFFGESTSTRPNPNPKLPPSSSSQPSSPTHSPQKNLDPELTGVISTTTTTTTTSPNNTQHRHLRTLSVEDSSHSTQSLIHRQRKEKKKTAAQLPPFCLRLGTKGILCLMILADFCGTTFSLVGMQLCGSGLHTVVMSSTVCWAAILSYFILSKKVTSVEAGSLCIIMVGLIFSAAAQKHMGVVKAAEEMHGIDPFFKPIISRNEEGKAVVGFNNRDYEVDVEEEEESSNKNIISSVATEISSASQSAPPNSTGTVLDMINSVILSGSDKIVSENSASFGTSGHSELMPHPTDEDKAPHHPPSYYAGAVAVHRVWSGMLITLVSAWMFASNYIMAEGIQSFKNPPSSKYLCEKIGMGCISISIVYMMFHTLPNWDRLVTVPVQKSGGSERVIFTCLFCSVFLHMLHMVNYFYIVRKSGSVSVGVLKACQAIGTFALSAYSFCEMQESQCFTFERGMATIVVCFGVVLYSYSKASLGKKGKGKRRGKEKVIEMKGNNGGGSPEQILV</sequence>
<feature type="transmembrane region" description="Helical" evidence="2">
    <location>
        <begin position="383"/>
        <end position="400"/>
    </location>
</feature>
<feature type="transmembrane region" description="Helical" evidence="2">
    <location>
        <begin position="188"/>
        <end position="206"/>
    </location>
</feature>
<reference evidence="4" key="1">
    <citation type="journal article" date="2023" name="Commun. Biol.">
        <title>Genome analysis of Parmales, the sister group of diatoms, reveals the evolutionary specialization of diatoms from phago-mixotrophs to photoautotrophs.</title>
        <authorList>
            <person name="Ban H."/>
            <person name="Sato S."/>
            <person name="Yoshikawa S."/>
            <person name="Yamada K."/>
            <person name="Nakamura Y."/>
            <person name="Ichinomiya M."/>
            <person name="Sato N."/>
            <person name="Blanc-Mathieu R."/>
            <person name="Endo H."/>
            <person name="Kuwata A."/>
            <person name="Ogata H."/>
        </authorList>
    </citation>
    <scope>NUCLEOTIDE SEQUENCE [LARGE SCALE GENOMIC DNA]</scope>
    <source>
        <strain evidence="4">NIES 3701</strain>
    </source>
</reference>
<evidence type="ECO:0000313" key="3">
    <source>
        <dbReference type="EMBL" id="GMH98351.1"/>
    </source>
</evidence>
<protein>
    <recommendedName>
        <fullName evidence="5">EamA domain-containing protein</fullName>
    </recommendedName>
</protein>
<keyword evidence="4" id="KW-1185">Reference proteome</keyword>
<dbReference type="EMBL" id="BRXY01000515">
    <property type="protein sequence ID" value="GMH98351.1"/>
    <property type="molecule type" value="Genomic_DNA"/>
</dbReference>
<feature type="transmembrane region" description="Helical" evidence="2">
    <location>
        <begin position="135"/>
        <end position="154"/>
    </location>
</feature>
<proteinExistence type="predicted"/>
<evidence type="ECO:0000256" key="1">
    <source>
        <dbReference type="SAM" id="MobiDB-lite"/>
    </source>
</evidence>
<keyword evidence="2" id="KW-0812">Transmembrane</keyword>
<organism evidence="3 4">
    <name type="scientific">Triparma strigata</name>
    <dbReference type="NCBI Taxonomy" id="1606541"/>
    <lineage>
        <taxon>Eukaryota</taxon>
        <taxon>Sar</taxon>
        <taxon>Stramenopiles</taxon>
        <taxon>Ochrophyta</taxon>
        <taxon>Bolidophyceae</taxon>
        <taxon>Parmales</taxon>
        <taxon>Triparmaceae</taxon>
        <taxon>Triparma</taxon>
    </lineage>
</organism>
<feature type="transmembrane region" description="Helical" evidence="2">
    <location>
        <begin position="12"/>
        <end position="33"/>
    </location>
</feature>
<evidence type="ECO:0000313" key="4">
    <source>
        <dbReference type="Proteomes" id="UP001165085"/>
    </source>
</evidence>
<keyword evidence="2" id="KW-1133">Transmembrane helix</keyword>
<feature type="transmembrane region" description="Helical" evidence="2">
    <location>
        <begin position="343"/>
        <end position="362"/>
    </location>
</feature>
<gene>
    <name evidence="3" type="ORF">TrST_g9803</name>
</gene>
<name>A0A9W7BVP5_9STRA</name>